<evidence type="ECO:0000313" key="2">
    <source>
        <dbReference type="EMBL" id="KAK3084398.1"/>
    </source>
</evidence>
<dbReference type="PANTHER" id="PTHR24020:SF84">
    <property type="entry name" value="VWFA DOMAIN-CONTAINING PROTEIN"/>
    <property type="match status" value="1"/>
</dbReference>
<name>A0AA89BVT6_PINIB</name>
<feature type="domain" description="VWFA" evidence="1">
    <location>
        <begin position="94"/>
        <end position="269"/>
    </location>
</feature>
<evidence type="ECO:0000313" key="3">
    <source>
        <dbReference type="Proteomes" id="UP001186944"/>
    </source>
</evidence>
<keyword evidence="3" id="KW-1185">Reference proteome</keyword>
<dbReference type="PANTHER" id="PTHR24020">
    <property type="entry name" value="COLLAGEN ALPHA"/>
    <property type="match status" value="1"/>
</dbReference>
<dbReference type="SUPFAM" id="SSF53300">
    <property type="entry name" value="vWA-like"/>
    <property type="match status" value="4"/>
</dbReference>
<dbReference type="InterPro" id="IPR036465">
    <property type="entry name" value="vWFA_dom_sf"/>
</dbReference>
<proteinExistence type="predicted"/>
<sequence length="835" mass="92835">MLSPEESDRNSERTCGRGPVFSKEVWTWSVRESRLHSRSEFFCIVPSQSSFRAIYPSRGGSSNARLPSRGGNLGPLPFRVGNRGRGECSDQPVDLIFLLDSSWSLRNEENFQKELKFVSEVVTVLNWDRARVSVITFSDSAAVKIKFGTHGSLRSFQSAVQKIPWVGGNTYTDQALELMLSEINLNRAVRAGSGVVTMGVVITDGGSTDPFKTKDVISRVHSTGVEMFAIGVGQSINEEELKMIATDPDRDHYYTTDDLDGLQRVKDMIAPFFCVCRGKPVDIVFVLDSSWSLGSTENFQKELKFVSDVVRNLEFNFGESTVSIITFSDNAEMRLRSQSFSRRDDFQREILNLDWKGGNTYTNKALEMMYDEMRNKRSGTVGVVVTDGGSTDPAALEAVVRKIHRIGFQMFAIGVGKAINRKELEMIASEEKSAHLFMVDDLDGLRALESMVTSSICPNCRGEPLDLMFILDSSWSLRSLENFQKELSFVTEVVNSLAFNFGDSRVSVITFSDDAEMRIQFGAVTRKDDFQREVNRIDWKGGNTYTNKALEMMYNAMNDGRRNRLKIAVVITDGGSTDPFSLEQIVKKIHSDGSIQIFAIGVGKSINIKELEMIASNAVSDHLFMVNDVDGLAMLDSMVSAKICPICVQDPADVIFIIDKSSSLMTEINLQKELSFVMSVIETLDIGIGSRQTRVGVISFSTDAMLEVGLGKYSSKSELERDLLYVEFSRGDTYTHKAIDIMLDEFANARRNVKRIGVVITDGGSTDPYSLKDRLVKVRSQRITMFAIGVGDAVNPEELSDIGSDPDETYVSHVDNLDALGKLNLELGLKRCSPA</sequence>
<dbReference type="Proteomes" id="UP001186944">
    <property type="component" value="Unassembled WGS sequence"/>
</dbReference>
<accession>A0AA89BVT6</accession>
<dbReference type="EMBL" id="VSWD01000013">
    <property type="protein sequence ID" value="KAK3084398.1"/>
    <property type="molecule type" value="Genomic_DNA"/>
</dbReference>
<dbReference type="InterPro" id="IPR002035">
    <property type="entry name" value="VWF_A"/>
</dbReference>
<evidence type="ECO:0000259" key="1">
    <source>
        <dbReference type="PROSITE" id="PS50234"/>
    </source>
</evidence>
<dbReference type="PROSITE" id="PS50234">
    <property type="entry name" value="VWFA"/>
    <property type="match status" value="4"/>
</dbReference>
<gene>
    <name evidence="2" type="ORF">FSP39_012906</name>
</gene>
<feature type="domain" description="VWFA" evidence="1">
    <location>
        <begin position="282"/>
        <end position="456"/>
    </location>
</feature>
<dbReference type="Pfam" id="PF00092">
    <property type="entry name" value="VWA"/>
    <property type="match status" value="4"/>
</dbReference>
<dbReference type="InterPro" id="IPR050525">
    <property type="entry name" value="ECM_Assembly_Org"/>
</dbReference>
<feature type="domain" description="VWFA" evidence="1">
    <location>
        <begin position="466"/>
        <end position="643"/>
    </location>
</feature>
<dbReference type="PRINTS" id="PR00453">
    <property type="entry name" value="VWFADOMAIN"/>
</dbReference>
<dbReference type="Gene3D" id="3.40.50.410">
    <property type="entry name" value="von Willebrand factor, type A domain"/>
    <property type="match status" value="4"/>
</dbReference>
<dbReference type="CDD" id="cd01450">
    <property type="entry name" value="vWFA_subfamily_ECM"/>
    <property type="match status" value="1"/>
</dbReference>
<feature type="domain" description="VWFA" evidence="1">
    <location>
        <begin position="653"/>
        <end position="827"/>
    </location>
</feature>
<organism evidence="2 3">
    <name type="scientific">Pinctada imbricata</name>
    <name type="common">Atlantic pearl-oyster</name>
    <name type="synonym">Pinctada martensii</name>
    <dbReference type="NCBI Taxonomy" id="66713"/>
    <lineage>
        <taxon>Eukaryota</taxon>
        <taxon>Metazoa</taxon>
        <taxon>Spiralia</taxon>
        <taxon>Lophotrochozoa</taxon>
        <taxon>Mollusca</taxon>
        <taxon>Bivalvia</taxon>
        <taxon>Autobranchia</taxon>
        <taxon>Pteriomorphia</taxon>
        <taxon>Pterioida</taxon>
        <taxon>Pterioidea</taxon>
        <taxon>Pteriidae</taxon>
        <taxon>Pinctada</taxon>
    </lineage>
</organism>
<protein>
    <recommendedName>
        <fullName evidence="1">VWFA domain-containing protein</fullName>
    </recommendedName>
</protein>
<reference evidence="2" key="1">
    <citation type="submission" date="2019-08" db="EMBL/GenBank/DDBJ databases">
        <title>The improved chromosome-level genome for the pearl oyster Pinctada fucata martensii using PacBio sequencing and Hi-C.</title>
        <authorList>
            <person name="Zheng Z."/>
        </authorList>
    </citation>
    <scope>NUCLEOTIDE SEQUENCE</scope>
    <source>
        <strain evidence="2">ZZ-2019</strain>
        <tissue evidence="2">Adductor muscle</tissue>
    </source>
</reference>
<comment type="caution">
    <text evidence="2">The sequence shown here is derived from an EMBL/GenBank/DDBJ whole genome shotgun (WGS) entry which is preliminary data.</text>
</comment>
<dbReference type="SMART" id="SM00327">
    <property type="entry name" value="VWA"/>
    <property type="match status" value="4"/>
</dbReference>
<dbReference type="AlphaFoldDB" id="A0AA89BVT6"/>